<dbReference type="EMBL" id="CP019475">
    <property type="protein sequence ID" value="UQC80582.1"/>
    <property type="molecule type" value="Genomic_DNA"/>
</dbReference>
<dbReference type="Proteomes" id="UP000830671">
    <property type="component" value="Chromosome 3"/>
</dbReference>
<dbReference type="GeneID" id="73340079"/>
<proteinExistence type="predicted"/>
<dbReference type="AlphaFoldDB" id="A0A9Q8SQ77"/>
<accession>A0A9Q8SQ77</accession>
<keyword evidence="2" id="KW-1185">Reference proteome</keyword>
<organism evidence="1 2">
    <name type="scientific">Colletotrichum lupini</name>
    <dbReference type="NCBI Taxonomy" id="145971"/>
    <lineage>
        <taxon>Eukaryota</taxon>
        <taxon>Fungi</taxon>
        <taxon>Dikarya</taxon>
        <taxon>Ascomycota</taxon>
        <taxon>Pezizomycotina</taxon>
        <taxon>Sordariomycetes</taxon>
        <taxon>Hypocreomycetidae</taxon>
        <taxon>Glomerellales</taxon>
        <taxon>Glomerellaceae</taxon>
        <taxon>Colletotrichum</taxon>
        <taxon>Colletotrichum acutatum species complex</taxon>
    </lineage>
</organism>
<name>A0A9Q8SQ77_9PEZI</name>
<evidence type="ECO:0000313" key="2">
    <source>
        <dbReference type="Proteomes" id="UP000830671"/>
    </source>
</evidence>
<sequence>MSLNLSENGSTCLSPSFSLSRTLWAAVPSTLLSCRREKLASAFQTVRNLPAPCYATYEDAAIPWPCRSLSRVCPVLRRAYHSTVITDVSLDEEKRMGQRCSTCRVLLLSFIMAHTGYPSRTELQVSIHYARTDQLQSCINTAGRPPHATVSPPTMLEFYVISREPTPSTPSHWTQPTHLVFLCFLFARSSLLHVIKRDVLGEMEGARQLCLGRNEPFFLCLYPFLPPFLGFLYPYGVMYSPGQVVLAPRSCSILPLPITYPQSLPASAAPAPIPSIEEESNAMQIRRPSPHSPSADRSTAGIARQFLEEESTALGRYSRYYVCTEYLQAIGSLGTNYDVGTVAPVLHKGPNLINDGAASIHLPYIPDLVLGYNAWSTPPTWRSESLKWLTQGLIHPNAATVASPLPHTISLLLLIVSPHSPLSLLSAHPLPPEYSGFPSTNKLCPFSLH</sequence>
<protein>
    <submittedName>
        <fullName evidence="1">Uncharacterized protein</fullName>
    </submittedName>
</protein>
<evidence type="ECO:0000313" key="1">
    <source>
        <dbReference type="EMBL" id="UQC80582.1"/>
    </source>
</evidence>
<reference evidence="1" key="1">
    <citation type="journal article" date="2021" name="Mol. Plant Microbe Interact.">
        <title>Complete Genome Sequence of the Plant-Pathogenic Fungus Colletotrichum lupini.</title>
        <authorList>
            <person name="Baroncelli R."/>
            <person name="Pensec F."/>
            <person name="Da Lio D."/>
            <person name="Boufleur T."/>
            <person name="Vicente I."/>
            <person name="Sarrocco S."/>
            <person name="Picot A."/>
            <person name="Baraldi E."/>
            <person name="Sukno S."/>
            <person name="Thon M."/>
            <person name="Le Floch G."/>
        </authorList>
    </citation>
    <scope>NUCLEOTIDE SEQUENCE</scope>
    <source>
        <strain evidence="1">IMI 504893</strain>
    </source>
</reference>
<dbReference type="KEGG" id="clup:CLUP02_06065"/>
<dbReference type="RefSeq" id="XP_049142212.1">
    <property type="nucleotide sequence ID" value="XM_049285069.1"/>
</dbReference>
<gene>
    <name evidence="1" type="ORF">CLUP02_06065</name>
</gene>